<evidence type="ECO:0000256" key="2">
    <source>
        <dbReference type="SAM" id="MobiDB-lite"/>
    </source>
</evidence>
<dbReference type="InterPro" id="IPR050309">
    <property type="entry name" value="Type-B_Carboxylest/Lipase"/>
</dbReference>
<keyword evidence="3" id="KW-1133">Transmembrane helix</keyword>
<feature type="region of interest" description="Disordered" evidence="2">
    <location>
        <begin position="1"/>
        <end position="22"/>
    </location>
</feature>
<feature type="transmembrane region" description="Helical" evidence="3">
    <location>
        <begin position="71"/>
        <end position="91"/>
    </location>
</feature>
<name>A0A9N7U3T6_PLEPL</name>
<dbReference type="PANTHER" id="PTHR11559">
    <property type="entry name" value="CARBOXYLESTERASE"/>
    <property type="match status" value="1"/>
</dbReference>
<keyword evidence="3" id="KW-0472">Membrane</keyword>
<dbReference type="PROSITE" id="PS00941">
    <property type="entry name" value="CARBOXYLESTERASE_B_2"/>
    <property type="match status" value="1"/>
</dbReference>
<dbReference type="InterPro" id="IPR002018">
    <property type="entry name" value="CarbesteraseB"/>
</dbReference>
<dbReference type="SUPFAM" id="SSF53474">
    <property type="entry name" value="alpha/beta-Hydrolases"/>
    <property type="match status" value="1"/>
</dbReference>
<evidence type="ECO:0000313" key="5">
    <source>
        <dbReference type="EMBL" id="CAB1424163.1"/>
    </source>
</evidence>
<sequence>MRAHVSEGEREETILQKKRKEEEEAAMNQDVFEVPARTEYRYLVQEEDEEEVQYVRHRHYISPFLVLSRRCIFFIGLGVLALLALATYLAYVAQTLPPSAAQVSTDCGEFRGRHNNGAYSFKGMAYAAPPVGELRWAPPAAPTCRSRVTDAGRFRSMCPQVRPMSRAGKVMGQEDCLYVNVWTPSLQPDAKLPVMVWIHGGHLHTLSGGEPCYSPTETLAANTGLVYVSFNYRLNAFGFLALEMLREGSPTNTSGNYGLMDQIAALKWVQRNIHAFGGDPGKVTIFGQSSVWTLMTSQLAKGLFQAAVDMSGPYVRDVSLKQAESDNLVFLKRTKCEDLSCVRRLSVPQVLQAIPWQEHPLWAPDGMTDLPTRGHFIGPVAVVDGFVLEAPTLEVWGTKGGPSDVPLVVGTTEQEMDFRPPAENISRWTWEDYRWFVTDKLEPFSKTLPKDALDLYPVSGTCPTVDRCPEWAYTTMASDIRVTCPNNELAGLAAAALTSPVYRYVVTHTLSGPISATSDLLPFSSRFAFHRLDALAFFRGLESVLGTPPSDGDKRFQEVITRHLVTFAKTGKMEKAWPEFPAATALLSGRLSVTRNHSAARCDLWRENDLFAYAWPN</sequence>
<dbReference type="InterPro" id="IPR019819">
    <property type="entry name" value="Carboxylesterase_B_CS"/>
</dbReference>
<feature type="domain" description="Carboxylesterase type B" evidence="4">
    <location>
        <begin position="100"/>
        <end position="605"/>
    </location>
</feature>
<protein>
    <recommendedName>
        <fullName evidence="4">Carboxylesterase type B domain-containing protein</fullName>
    </recommendedName>
</protein>
<keyword evidence="6" id="KW-1185">Reference proteome</keyword>
<evidence type="ECO:0000256" key="1">
    <source>
        <dbReference type="ARBA" id="ARBA00005964"/>
    </source>
</evidence>
<evidence type="ECO:0000259" key="4">
    <source>
        <dbReference type="Pfam" id="PF00135"/>
    </source>
</evidence>
<dbReference type="Gene3D" id="3.40.50.1820">
    <property type="entry name" value="alpha/beta hydrolase"/>
    <property type="match status" value="1"/>
</dbReference>
<dbReference type="InterPro" id="IPR029058">
    <property type="entry name" value="AB_hydrolase_fold"/>
</dbReference>
<dbReference type="AlphaFoldDB" id="A0A9N7U3T6"/>
<accession>A0A9N7U3T6</accession>
<evidence type="ECO:0000313" key="6">
    <source>
        <dbReference type="Proteomes" id="UP001153269"/>
    </source>
</evidence>
<proteinExistence type="inferred from homology"/>
<dbReference type="EMBL" id="CADEAL010000710">
    <property type="protein sequence ID" value="CAB1424163.1"/>
    <property type="molecule type" value="Genomic_DNA"/>
</dbReference>
<organism evidence="5 6">
    <name type="scientific">Pleuronectes platessa</name>
    <name type="common">European plaice</name>
    <dbReference type="NCBI Taxonomy" id="8262"/>
    <lineage>
        <taxon>Eukaryota</taxon>
        <taxon>Metazoa</taxon>
        <taxon>Chordata</taxon>
        <taxon>Craniata</taxon>
        <taxon>Vertebrata</taxon>
        <taxon>Euteleostomi</taxon>
        <taxon>Actinopterygii</taxon>
        <taxon>Neopterygii</taxon>
        <taxon>Teleostei</taxon>
        <taxon>Neoteleostei</taxon>
        <taxon>Acanthomorphata</taxon>
        <taxon>Carangaria</taxon>
        <taxon>Pleuronectiformes</taxon>
        <taxon>Pleuronectoidei</taxon>
        <taxon>Pleuronectidae</taxon>
        <taxon>Pleuronectes</taxon>
    </lineage>
</organism>
<comment type="caution">
    <text evidence="5">The sequence shown here is derived from an EMBL/GenBank/DDBJ whole genome shotgun (WGS) entry which is preliminary data.</text>
</comment>
<gene>
    <name evidence="5" type="ORF">PLEPLA_LOCUS12084</name>
</gene>
<dbReference type="Proteomes" id="UP001153269">
    <property type="component" value="Unassembled WGS sequence"/>
</dbReference>
<reference evidence="5" key="1">
    <citation type="submission" date="2020-03" db="EMBL/GenBank/DDBJ databases">
        <authorList>
            <person name="Weist P."/>
        </authorList>
    </citation>
    <scope>NUCLEOTIDE SEQUENCE</scope>
</reference>
<dbReference type="Pfam" id="PF00135">
    <property type="entry name" value="COesterase"/>
    <property type="match status" value="1"/>
</dbReference>
<comment type="similarity">
    <text evidence="1">Belongs to the type-B carboxylesterase/lipase family.</text>
</comment>
<keyword evidence="3" id="KW-0812">Transmembrane</keyword>
<evidence type="ECO:0000256" key="3">
    <source>
        <dbReference type="SAM" id="Phobius"/>
    </source>
</evidence>